<evidence type="ECO:0000256" key="2">
    <source>
        <dbReference type="ARBA" id="ARBA00023172"/>
    </source>
</evidence>
<evidence type="ECO:0008006" key="5">
    <source>
        <dbReference type="Google" id="ProtNLM"/>
    </source>
</evidence>
<dbReference type="EMBL" id="JAJVCN010000002">
    <property type="protein sequence ID" value="MCE7004905.1"/>
    <property type="molecule type" value="Genomic_DNA"/>
</dbReference>
<proteinExistence type="predicted"/>
<keyword evidence="2" id="KW-0233">DNA recombination</keyword>
<evidence type="ECO:0000313" key="4">
    <source>
        <dbReference type="Proteomes" id="UP001521150"/>
    </source>
</evidence>
<dbReference type="Proteomes" id="UP001521150">
    <property type="component" value="Unassembled WGS sequence"/>
</dbReference>
<reference evidence="3 4" key="1">
    <citation type="submission" date="2021-12" db="EMBL/GenBank/DDBJ databases">
        <title>Genome sequence of Kibdelosporangium philippinense ATCC 49844.</title>
        <authorList>
            <person name="Fedorov E.A."/>
            <person name="Omeragic M."/>
            <person name="Shalygina K.F."/>
            <person name="Maclea K.S."/>
        </authorList>
    </citation>
    <scope>NUCLEOTIDE SEQUENCE [LARGE SCALE GENOMIC DNA]</scope>
    <source>
        <strain evidence="3 4">ATCC 49844</strain>
    </source>
</reference>
<dbReference type="InterPro" id="IPR010998">
    <property type="entry name" value="Integrase_recombinase_N"/>
</dbReference>
<evidence type="ECO:0000256" key="1">
    <source>
        <dbReference type="ARBA" id="ARBA00023125"/>
    </source>
</evidence>
<dbReference type="InterPro" id="IPR013762">
    <property type="entry name" value="Integrase-like_cat_sf"/>
</dbReference>
<accession>A0ABS8ZAL0</accession>
<organism evidence="3 4">
    <name type="scientific">Kibdelosporangium philippinense</name>
    <dbReference type="NCBI Taxonomy" id="211113"/>
    <lineage>
        <taxon>Bacteria</taxon>
        <taxon>Bacillati</taxon>
        <taxon>Actinomycetota</taxon>
        <taxon>Actinomycetes</taxon>
        <taxon>Pseudonocardiales</taxon>
        <taxon>Pseudonocardiaceae</taxon>
        <taxon>Kibdelosporangium</taxon>
    </lineage>
</organism>
<protein>
    <recommendedName>
        <fullName evidence="5">Integrase</fullName>
    </recommendedName>
</protein>
<keyword evidence="4" id="KW-1185">Reference proteome</keyword>
<sequence length="303" mass="34257">MGILVDDRRPAFESWLENKLRDLPAGFAGETERWIRALHHGGPRHTARTRSTTAHYLNAVRPLLTTWAERYDHLREVTRDDVLAVLEPFHGDRRRTVLIALRSLFAAAKKNGAVFRNPTSRIRVGQRAGRVLQPLAPDHVQRTITAAARPADPLILALASIHAARPGGICDLLLDDIDLGNRRLTIAGRTRPLDEMTRRALLHWLDYRRTRWPTTVNPHLLVNMRTALTTGPVSSYWLNTTFRGHEATLDRLRMDRQLEEALTHRADPLHLALVFGIDEKTAIRYANSARQLLTTAAECETSG</sequence>
<name>A0ABS8ZAL0_9PSEU</name>
<dbReference type="InterPro" id="IPR011010">
    <property type="entry name" value="DNA_brk_join_enz"/>
</dbReference>
<dbReference type="RefSeq" id="WP_233726526.1">
    <property type="nucleotide sequence ID" value="NZ_JAJVCN010000002.1"/>
</dbReference>
<evidence type="ECO:0000313" key="3">
    <source>
        <dbReference type="EMBL" id="MCE7004905.1"/>
    </source>
</evidence>
<dbReference type="SUPFAM" id="SSF56349">
    <property type="entry name" value="DNA breaking-rejoining enzymes"/>
    <property type="match status" value="1"/>
</dbReference>
<dbReference type="Gene3D" id="1.10.443.10">
    <property type="entry name" value="Intergrase catalytic core"/>
    <property type="match status" value="1"/>
</dbReference>
<keyword evidence="1" id="KW-0238">DNA-binding</keyword>
<dbReference type="Gene3D" id="1.10.150.130">
    <property type="match status" value="1"/>
</dbReference>
<gene>
    <name evidence="3" type="ORF">LWC34_19040</name>
</gene>
<comment type="caution">
    <text evidence="3">The sequence shown here is derived from an EMBL/GenBank/DDBJ whole genome shotgun (WGS) entry which is preliminary data.</text>
</comment>